<dbReference type="Proteomes" id="UP000596902">
    <property type="component" value="Unassembled WGS sequence"/>
</dbReference>
<dbReference type="PANTHER" id="PTHR13268:SF0">
    <property type="entry name" value="BCAS3 MICROTUBULE ASSOCIATED CELL MIGRATION FACTOR"/>
    <property type="match status" value="1"/>
</dbReference>
<proteinExistence type="predicted"/>
<comment type="caution">
    <text evidence="2">The sequence shown here is derived from an EMBL/GenBank/DDBJ whole genome shotgun (WGS) entry which is preliminary data.</text>
</comment>
<dbReference type="SUPFAM" id="SSF51735">
    <property type="entry name" value="NAD(P)-binding Rossmann-fold domains"/>
    <property type="match status" value="1"/>
</dbReference>
<dbReference type="GO" id="GO:0005737">
    <property type="term" value="C:cytoplasm"/>
    <property type="evidence" value="ECO:0007669"/>
    <property type="project" value="TreeGrafter"/>
</dbReference>
<dbReference type="GO" id="GO:0042594">
    <property type="term" value="P:response to starvation"/>
    <property type="evidence" value="ECO:0007669"/>
    <property type="project" value="TreeGrafter"/>
</dbReference>
<feature type="compositionally biased region" description="Polar residues" evidence="1">
    <location>
        <begin position="67"/>
        <end position="87"/>
    </location>
</feature>
<dbReference type="PRINTS" id="PR00081">
    <property type="entry name" value="GDHRDH"/>
</dbReference>
<dbReference type="Pfam" id="PF00106">
    <property type="entry name" value="adh_short"/>
    <property type="match status" value="1"/>
</dbReference>
<reference evidence="2" key="1">
    <citation type="submission" date="2020-01" db="EMBL/GenBank/DDBJ databases">
        <authorList>
            <person name="Feng Z.H.Z."/>
        </authorList>
    </citation>
    <scope>NUCLEOTIDE SEQUENCE</scope>
    <source>
        <strain evidence="2">CBS107.38</strain>
    </source>
</reference>
<feature type="region of interest" description="Disordered" evidence="1">
    <location>
        <begin position="133"/>
        <end position="197"/>
    </location>
</feature>
<feature type="compositionally biased region" description="Polar residues" evidence="1">
    <location>
        <begin position="164"/>
        <end position="179"/>
    </location>
</feature>
<name>A0A8H7EH04_9PLEO</name>
<evidence type="ECO:0000313" key="2">
    <source>
        <dbReference type="EMBL" id="KAF7677546.1"/>
    </source>
</evidence>
<dbReference type="GeneID" id="62202630"/>
<protein>
    <submittedName>
        <fullName evidence="2">Uncharacterized protein</fullName>
    </submittedName>
</protein>
<evidence type="ECO:0000256" key="1">
    <source>
        <dbReference type="SAM" id="MobiDB-lite"/>
    </source>
</evidence>
<dbReference type="RefSeq" id="XP_038787724.1">
    <property type="nucleotide sequence ID" value="XM_038929452.1"/>
</dbReference>
<dbReference type="EMBL" id="JAAABM010000005">
    <property type="protein sequence ID" value="KAF7677546.1"/>
    <property type="molecule type" value="Genomic_DNA"/>
</dbReference>
<keyword evidence="3" id="KW-1185">Reference proteome</keyword>
<dbReference type="InterPro" id="IPR045142">
    <property type="entry name" value="BCAS3-like"/>
</dbReference>
<dbReference type="PANTHER" id="PTHR13268">
    <property type="entry name" value="BREAST CARCINOMA AMPLIFIED SEQUENCE 3"/>
    <property type="match status" value="1"/>
</dbReference>
<sequence>MSSSPDNAAEYTTPVSNLTYLHKQQRKGTKVQDTPQARGRNTSRYELGRRNRAADKVTRIYPREITKSPSSAKRLSSTSPPSNYNATTSPLLSAIGATRTTAAQYTNEWAKSVPFFPNSGSPGNGGIAIASSPPTFHNSPGARDGLYAQQAMSNSPPGARPLSHPSQYTNFGDRLQNSPGRDRRASMYSQHGARPPSQHFVPNPPLPHQPQAHYYGLPNIDFGLNNGPTDGIQPGEGGYFCGFDTLSMAGEEAARPSENVLLVGSQGGLDVFRVEKSKMDIVGRLEGLRGGVIGAKILPWTSRRDPLAASRPLVALILHGPVVKDSRSSSGSGASSVVDDSASESPSRPSSRHGNRDGQISGYQTTVEIYSLKEKRRLAVLYRTPLIPLTSPIDSPLFQPPPPIGDFVIEAKGKFVVVASGASGEVFVFAPYLGNHPEYGEQFRCIGKLWTSVQNRERAVHSNGSSAVDGSHDEIPPEKYGLPVFSLSDRWLAVTPPASSALYPVNGVALTSPYYGRAPGLAHHSVPPQPSPNCAVDMPNEAGLLDRITREGTQVAIKGARWATEKGVQAFKSYMNRGQQGNNVPYGQDPMQHYFPPTHGHSQTQPRQEATVISVYDLQRLVDAEETRNKNALHPVATIPAALGCSFMSFAPSGLMLMTVSKKGDYQDVWDLKRMNFRRVRKTLREQPSGPYVRQVARFTRMTVANVIDVVWSAPRVDKLAVITDKGTVHMFPMPASAFQWPPARRIRPAAPSAPPKETTAPTGSTGMVNSAMQAVNSARPWFDAVRAKNSAAGSRFSLSGLGVTPAAGAKSGKAVAAGVGKSINNIRHAGDNKMTLPSSPSGVKPYSVRWLSGRGRGSIALVSGGVLQIWRVQMRAATGKGKSSNTASITKKKTVEFGLAPISDSALPLSITEQLFPQPGDPEPTQDCYGDWLPRSLPSRKPVTSSLAPLSFSEIETNPPYQPFYTDKRVARFVYSRQPLEIHDESSEYQPLLPGLISDLHHEDDSPWLFGESIEVTRLSTPITQAYDSGEDDIAGVAAKFENKLVLQDGEEEVEQVVVTTRRRRIKKEGDEENFFEDDCEVLDFAEDRDTYWSRRASAAWAFALHAYLNGQRNDMASEEQTIVLITGANGGIGFELADQLLRDNKYYILLGSRSIEKGEAAVKLLQERELPGKVELLPIDVNDENSISDAGKMVEEKHGRLDALINNAAITGEPPSSASLSTRMTAAFLTNVTGPAIIVETFAKLLEKSEKMGRTPRIINVTSGAGSIGLRSDRTNPHQEMKVVPYRTSKAALNMLTACQDYEYGPKGWKVFCFCPGFTESNLGPMNKVEHGAKPTSEGAKPMIAILEGRRDEEHGGYLKAEGCWPW</sequence>
<evidence type="ECO:0000313" key="3">
    <source>
        <dbReference type="Proteomes" id="UP000596902"/>
    </source>
</evidence>
<dbReference type="Gene3D" id="3.40.50.720">
    <property type="entry name" value="NAD(P)-binding Rossmann-like Domain"/>
    <property type="match status" value="1"/>
</dbReference>
<feature type="region of interest" description="Disordered" evidence="1">
    <location>
        <begin position="323"/>
        <end position="359"/>
    </location>
</feature>
<dbReference type="GO" id="GO:0006914">
    <property type="term" value="P:autophagy"/>
    <property type="evidence" value="ECO:0007669"/>
    <property type="project" value="InterPro"/>
</dbReference>
<feature type="compositionally biased region" description="Low complexity" evidence="1">
    <location>
        <begin position="328"/>
        <end position="349"/>
    </location>
</feature>
<feature type="compositionally biased region" description="Basic and acidic residues" evidence="1">
    <location>
        <begin position="46"/>
        <end position="66"/>
    </location>
</feature>
<reference evidence="2" key="2">
    <citation type="submission" date="2020-08" db="EMBL/GenBank/DDBJ databases">
        <title>Draft Genome Sequence of Cumin Blight Pathogen Alternaria burnsii.</title>
        <authorList>
            <person name="Feng Z."/>
        </authorList>
    </citation>
    <scope>NUCLEOTIDE SEQUENCE</scope>
    <source>
        <strain evidence="2">CBS107.38</strain>
    </source>
</reference>
<feature type="region of interest" description="Disordered" evidence="1">
    <location>
        <begin position="748"/>
        <end position="768"/>
    </location>
</feature>
<dbReference type="InterPro" id="IPR002347">
    <property type="entry name" value="SDR_fam"/>
</dbReference>
<gene>
    <name evidence="2" type="ORF">GT037_004405</name>
</gene>
<accession>A0A8H7EH04</accession>
<feature type="region of interest" description="Disordered" evidence="1">
    <location>
        <begin position="1"/>
        <end position="87"/>
    </location>
</feature>
<organism evidence="2 3">
    <name type="scientific">Alternaria burnsii</name>
    <dbReference type="NCBI Taxonomy" id="1187904"/>
    <lineage>
        <taxon>Eukaryota</taxon>
        <taxon>Fungi</taxon>
        <taxon>Dikarya</taxon>
        <taxon>Ascomycota</taxon>
        <taxon>Pezizomycotina</taxon>
        <taxon>Dothideomycetes</taxon>
        <taxon>Pleosporomycetidae</taxon>
        <taxon>Pleosporales</taxon>
        <taxon>Pleosporineae</taxon>
        <taxon>Pleosporaceae</taxon>
        <taxon>Alternaria</taxon>
        <taxon>Alternaria sect. Alternaria</taxon>
    </lineage>
</organism>
<dbReference type="InterPro" id="IPR036291">
    <property type="entry name" value="NAD(P)-bd_dom_sf"/>
</dbReference>
<feature type="compositionally biased region" description="Polar residues" evidence="1">
    <location>
        <begin position="31"/>
        <end position="44"/>
    </location>
</feature>